<feature type="transmembrane region" description="Helical" evidence="7">
    <location>
        <begin position="22"/>
        <end position="42"/>
    </location>
</feature>
<protein>
    <recommendedName>
        <fullName evidence="8">Rhodopsin domain-containing protein</fullName>
    </recommendedName>
</protein>
<feature type="region of interest" description="Disordered" evidence="6">
    <location>
        <begin position="293"/>
        <end position="364"/>
    </location>
</feature>
<feature type="region of interest" description="Disordered" evidence="6">
    <location>
        <begin position="371"/>
        <end position="390"/>
    </location>
</feature>
<name>A0A507ATU2_9PEZI</name>
<evidence type="ECO:0000256" key="2">
    <source>
        <dbReference type="ARBA" id="ARBA00022692"/>
    </source>
</evidence>
<evidence type="ECO:0000256" key="3">
    <source>
        <dbReference type="ARBA" id="ARBA00022989"/>
    </source>
</evidence>
<dbReference type="GeneID" id="41976383"/>
<dbReference type="RefSeq" id="XP_030991625.1">
    <property type="nucleotide sequence ID" value="XM_031143846.1"/>
</dbReference>
<keyword evidence="2 7" id="KW-0812">Transmembrane</keyword>
<dbReference type="EMBL" id="SKBQ01000061">
    <property type="protein sequence ID" value="TPX09914.1"/>
    <property type="molecule type" value="Genomic_DNA"/>
</dbReference>
<feature type="transmembrane region" description="Helical" evidence="7">
    <location>
        <begin position="213"/>
        <end position="233"/>
    </location>
</feature>
<evidence type="ECO:0000256" key="4">
    <source>
        <dbReference type="ARBA" id="ARBA00023136"/>
    </source>
</evidence>
<keyword evidence="3 7" id="KW-1133">Transmembrane helix</keyword>
<feature type="transmembrane region" description="Helical" evidence="7">
    <location>
        <begin position="106"/>
        <end position="127"/>
    </location>
</feature>
<dbReference type="PANTHER" id="PTHR33048:SF132">
    <property type="entry name" value="MEMBRANE PROTEIN, PUTATIVE (AFU_ORTHOLOGUE AFUA_6G07820)-RELATED"/>
    <property type="match status" value="1"/>
</dbReference>
<dbReference type="PANTHER" id="PTHR33048">
    <property type="entry name" value="PTH11-LIKE INTEGRAL MEMBRANE PROTEIN (AFU_ORTHOLOGUE AFUA_5G11245)"/>
    <property type="match status" value="1"/>
</dbReference>
<feature type="compositionally biased region" description="Polar residues" evidence="6">
    <location>
        <begin position="344"/>
        <end position="357"/>
    </location>
</feature>
<dbReference type="Proteomes" id="UP000319257">
    <property type="component" value="Unassembled WGS sequence"/>
</dbReference>
<feature type="transmembrane region" description="Helical" evidence="7">
    <location>
        <begin position="134"/>
        <end position="157"/>
    </location>
</feature>
<evidence type="ECO:0000256" key="1">
    <source>
        <dbReference type="ARBA" id="ARBA00004141"/>
    </source>
</evidence>
<comment type="subcellular location">
    <subcellularLocation>
        <location evidence="1">Membrane</location>
        <topology evidence="1">Multi-pass membrane protein</topology>
    </subcellularLocation>
</comment>
<keyword evidence="10" id="KW-1185">Reference proteome</keyword>
<evidence type="ECO:0000259" key="8">
    <source>
        <dbReference type="Pfam" id="PF20684"/>
    </source>
</evidence>
<evidence type="ECO:0000313" key="10">
    <source>
        <dbReference type="Proteomes" id="UP000319257"/>
    </source>
</evidence>
<evidence type="ECO:0000256" key="5">
    <source>
        <dbReference type="ARBA" id="ARBA00038359"/>
    </source>
</evidence>
<dbReference type="Pfam" id="PF20684">
    <property type="entry name" value="Fung_rhodopsin"/>
    <property type="match status" value="1"/>
</dbReference>
<dbReference type="GO" id="GO:0016020">
    <property type="term" value="C:membrane"/>
    <property type="evidence" value="ECO:0007669"/>
    <property type="project" value="UniProtKB-SubCell"/>
</dbReference>
<keyword evidence="4 7" id="KW-0472">Membrane</keyword>
<dbReference type="STRING" id="1093900.A0A507ATU2"/>
<feature type="domain" description="Rhodopsin" evidence="8">
    <location>
        <begin position="39"/>
        <end position="277"/>
    </location>
</feature>
<sequence length="390" mass="42558">MAATPPATAPNYIVGESRSGDIIAIVTAMTALSTVVLAVRLWSRIGLQGVSPGADDWTIIAAWVFSVAFTVDVSTQTAYGLGKHLGDLPPTTNFSASLELFYFGEAIYYITVSLTKISILCLYLRLIPQRSYRYISYGLMVFVGLTGFCCVLAGVFQCNPIHKAWNPELEGTCFNQVALFMSNAGLNIAQDIIIYLFPIKRFWEIQLPRKQRIALILVFVVGAFVCITGILRLQSLTLASVSADVTWDNYGSAIWSSVEANVGIVCASLVHLKPLIIRYAPSLLNMTRNTRLADERSGDDSGLRSGGRSGLKGNKQSAMNSAMELDDSEESSIIRSARQETTHGYHTHANSSPTHSRGMSRDGSRIHKTTQIQISYVDANPYGGPRTQGI</sequence>
<proteinExistence type="inferred from homology"/>
<organism evidence="9 10">
    <name type="scientific">Thyridium curvatum</name>
    <dbReference type="NCBI Taxonomy" id="1093900"/>
    <lineage>
        <taxon>Eukaryota</taxon>
        <taxon>Fungi</taxon>
        <taxon>Dikarya</taxon>
        <taxon>Ascomycota</taxon>
        <taxon>Pezizomycotina</taxon>
        <taxon>Sordariomycetes</taxon>
        <taxon>Sordariomycetidae</taxon>
        <taxon>Thyridiales</taxon>
        <taxon>Thyridiaceae</taxon>
        <taxon>Thyridium</taxon>
    </lineage>
</organism>
<dbReference type="InterPro" id="IPR049326">
    <property type="entry name" value="Rhodopsin_dom_fungi"/>
</dbReference>
<dbReference type="AlphaFoldDB" id="A0A507ATU2"/>
<dbReference type="InterPro" id="IPR052337">
    <property type="entry name" value="SAT4-like"/>
</dbReference>
<feature type="compositionally biased region" description="Basic and acidic residues" evidence="6">
    <location>
        <begin position="293"/>
        <end position="302"/>
    </location>
</feature>
<evidence type="ECO:0000256" key="7">
    <source>
        <dbReference type="SAM" id="Phobius"/>
    </source>
</evidence>
<comment type="similarity">
    <text evidence="5">Belongs to the SAT4 family.</text>
</comment>
<feature type="transmembrane region" description="Helical" evidence="7">
    <location>
        <begin position="54"/>
        <end position="71"/>
    </location>
</feature>
<feature type="transmembrane region" description="Helical" evidence="7">
    <location>
        <begin position="177"/>
        <end position="197"/>
    </location>
</feature>
<gene>
    <name evidence="9" type="ORF">E0L32_008936</name>
</gene>
<evidence type="ECO:0000256" key="6">
    <source>
        <dbReference type="SAM" id="MobiDB-lite"/>
    </source>
</evidence>
<reference evidence="9 10" key="1">
    <citation type="submission" date="2019-06" db="EMBL/GenBank/DDBJ databases">
        <title>Draft genome sequence of the filamentous fungus Phialemoniopsis curvata isolated from diesel fuel.</title>
        <authorList>
            <person name="Varaljay V.A."/>
            <person name="Lyon W.J."/>
            <person name="Crouch A.L."/>
            <person name="Drake C.E."/>
            <person name="Hollomon J.M."/>
            <person name="Nadeau L.J."/>
            <person name="Nunn H.S."/>
            <person name="Stevenson B.S."/>
            <person name="Bojanowski C.L."/>
            <person name="Crookes-Goodson W.J."/>
        </authorList>
    </citation>
    <scope>NUCLEOTIDE SEQUENCE [LARGE SCALE GENOMIC DNA]</scope>
    <source>
        <strain evidence="9 10">D216</strain>
    </source>
</reference>
<comment type="caution">
    <text evidence="9">The sequence shown here is derived from an EMBL/GenBank/DDBJ whole genome shotgun (WGS) entry which is preliminary data.</text>
</comment>
<dbReference type="InParanoid" id="A0A507ATU2"/>
<evidence type="ECO:0000313" key="9">
    <source>
        <dbReference type="EMBL" id="TPX09914.1"/>
    </source>
</evidence>
<dbReference type="OrthoDB" id="444631at2759"/>
<accession>A0A507ATU2</accession>